<reference evidence="2 3" key="1">
    <citation type="submission" date="2016-08" db="EMBL/GenBank/DDBJ databases">
        <title>Complete genome sequence of Acinetobacter baylyi strain GFJ2.</title>
        <authorList>
            <person name="Tabata M."/>
            <person name="Kuboki S."/>
            <person name="Gibu N."/>
            <person name="Kinouchi Y."/>
            <person name="Vangnai A."/>
            <person name="Kasai D."/>
            <person name="Fukuda M."/>
        </authorList>
    </citation>
    <scope>NUCLEOTIDE SEQUENCE [LARGE SCALE GENOMIC DNA]</scope>
    <source>
        <strain evidence="2 3">GFJ2</strain>
        <plasmid evidence="3">Plasmid pgfj2</plasmid>
    </source>
</reference>
<evidence type="ECO:0000313" key="3">
    <source>
        <dbReference type="Proteomes" id="UP000185674"/>
    </source>
</evidence>
<dbReference type="AlphaFoldDB" id="A0A1P8ENA2"/>
<dbReference type="KEGG" id="asol:BEN76_16875"/>
<feature type="domain" description="Phage tail fibre protein N-terminal" evidence="1">
    <location>
        <begin position="2"/>
        <end position="107"/>
    </location>
</feature>
<dbReference type="Pfam" id="PF12571">
    <property type="entry name" value="Phage_tail_fib"/>
    <property type="match status" value="1"/>
</dbReference>
<keyword evidence="2" id="KW-0614">Plasmid</keyword>
<sequence>MSTFIQFHLTQAGLNAALDAQNNGLTLNLNKIVFGTGKYISVDNDPRTALITPIAESQITTGGIEPATHTLVLSVMAQSPSSFDASEIGIFTETGVLFAVASVNSGYLIRFTETITFVGSFGMSLTAIPNSNVQVMVSNDGPLSQLLMTAHEVAANPHPQYQQQLNAHDLELQDIRRLLDNLYPRVVMSGVFTGSTQTIDVSAKINDLRDSKFQILISPESGHEAWEITRNVQSFAVNVFNRSGTSRIGYNGQVSWSVVQATSDNLIGGNGDYTAVGTYTIPVLPNETKQFILVSGGGAGGGFVWEAGDRTGGGPGESTTLLDASNILAKVFGGGGGPSGQWSNGSYFNEGAESDPPGSYQLSNDANLISFSAGNYGGKTMGNHSGGVSVSPVSNWGKGGNGSDGGGDNGHGFGTGGSSGSCLFMTYTNNAAATKYLSLTIGAGGTPFVSSGGQGSAGTNGFARVSTVS</sequence>
<dbReference type="Proteomes" id="UP000185674">
    <property type="component" value="Plasmid pGFJ2"/>
</dbReference>
<evidence type="ECO:0000259" key="1">
    <source>
        <dbReference type="Pfam" id="PF12571"/>
    </source>
</evidence>
<name>A0A1P8ENA2_9GAMM</name>
<dbReference type="EMBL" id="CP016898">
    <property type="protein sequence ID" value="APV37721.1"/>
    <property type="molecule type" value="Genomic_DNA"/>
</dbReference>
<dbReference type="RefSeq" id="WP_076033729.1">
    <property type="nucleotide sequence ID" value="NZ_CP016898.1"/>
</dbReference>
<proteinExistence type="predicted"/>
<accession>A0A1P8ENA2</accession>
<gene>
    <name evidence="2" type="ORF">BEN76_16875</name>
</gene>
<protein>
    <recommendedName>
        <fullName evidence="1">Phage tail fibre protein N-terminal domain-containing protein</fullName>
    </recommendedName>
</protein>
<organism evidence="2 3">
    <name type="scientific">Acinetobacter soli</name>
    <dbReference type="NCBI Taxonomy" id="487316"/>
    <lineage>
        <taxon>Bacteria</taxon>
        <taxon>Pseudomonadati</taxon>
        <taxon>Pseudomonadota</taxon>
        <taxon>Gammaproteobacteria</taxon>
        <taxon>Moraxellales</taxon>
        <taxon>Moraxellaceae</taxon>
        <taxon>Acinetobacter</taxon>
    </lineage>
</organism>
<dbReference type="InterPro" id="IPR022225">
    <property type="entry name" value="Phage_tail_fibre_N"/>
</dbReference>
<evidence type="ECO:0000313" key="2">
    <source>
        <dbReference type="EMBL" id="APV37721.1"/>
    </source>
</evidence>
<geneLocation type="plasmid" evidence="3">
    <name>pgfj2</name>
</geneLocation>